<evidence type="ECO:0000313" key="4">
    <source>
        <dbReference type="Proteomes" id="UP000662314"/>
    </source>
</evidence>
<dbReference type="AlphaFoldDB" id="A0A8J7I160"/>
<reference evidence="3 4" key="1">
    <citation type="journal article" date="2021" name="Int. J. Syst. Evol. Microbiol.">
        <title>Amazonocrinis nigriterrae gen. nov., sp. nov., Atlanticothrix silvestris gen. nov., sp. nov. and Dendronalium phyllosphericum gen. nov., sp. nov., nostocacean cyanobacteria from Brazilian environments.</title>
        <authorList>
            <person name="Alvarenga D.O."/>
            <person name="Andreote A.P.D."/>
            <person name="Branco L.H.Z."/>
            <person name="Delbaje E."/>
            <person name="Cruz R.B."/>
            <person name="Varani A.M."/>
            <person name="Fiore M.F."/>
        </authorList>
    </citation>
    <scope>NUCLEOTIDE SEQUENCE [LARGE SCALE GENOMIC DNA]</scope>
    <source>
        <strain evidence="3 4">CENA369</strain>
    </source>
</reference>
<comment type="caution">
    <text evidence="3">The sequence shown here is derived from an EMBL/GenBank/DDBJ whole genome shotgun (WGS) entry which is preliminary data.</text>
</comment>
<proteinExistence type="predicted"/>
<keyword evidence="4" id="KW-1185">Reference proteome</keyword>
<keyword evidence="2" id="KW-1133">Transmembrane helix</keyword>
<feature type="region of interest" description="Disordered" evidence="1">
    <location>
        <begin position="31"/>
        <end position="54"/>
    </location>
</feature>
<dbReference type="RefSeq" id="WP_214431063.1">
    <property type="nucleotide sequence ID" value="NZ_CAWPUQ010000328.1"/>
</dbReference>
<dbReference type="EMBL" id="JAECZA010000009">
    <property type="protein sequence ID" value="MBH8572238.1"/>
    <property type="molecule type" value="Genomic_DNA"/>
</dbReference>
<keyword evidence="2" id="KW-0812">Transmembrane</keyword>
<feature type="compositionally biased region" description="Polar residues" evidence="1">
    <location>
        <begin position="31"/>
        <end position="40"/>
    </location>
</feature>
<evidence type="ECO:0000256" key="2">
    <source>
        <dbReference type="SAM" id="Phobius"/>
    </source>
</evidence>
<gene>
    <name evidence="3" type="ORF">I8752_04145</name>
</gene>
<feature type="transmembrane region" description="Helical" evidence="2">
    <location>
        <begin position="6"/>
        <end position="27"/>
    </location>
</feature>
<accession>A0A8J7I160</accession>
<evidence type="ECO:0000313" key="3">
    <source>
        <dbReference type="EMBL" id="MBH8572238.1"/>
    </source>
</evidence>
<dbReference type="Proteomes" id="UP000662314">
    <property type="component" value="Unassembled WGS sequence"/>
</dbReference>
<evidence type="ECO:0000256" key="1">
    <source>
        <dbReference type="SAM" id="MobiDB-lite"/>
    </source>
</evidence>
<name>A0A8J7I160_9NOST</name>
<organism evidence="3 4">
    <name type="scientific">Dendronalium phyllosphericum CENA369</name>
    <dbReference type="NCBI Taxonomy" id="1725256"/>
    <lineage>
        <taxon>Bacteria</taxon>
        <taxon>Bacillati</taxon>
        <taxon>Cyanobacteriota</taxon>
        <taxon>Cyanophyceae</taxon>
        <taxon>Nostocales</taxon>
        <taxon>Nostocaceae</taxon>
        <taxon>Dendronalium</taxon>
        <taxon>Dendronalium phyllosphericum</taxon>
    </lineage>
</organism>
<keyword evidence="2" id="KW-0472">Membrane</keyword>
<protein>
    <submittedName>
        <fullName evidence="3">Uncharacterized protein</fullName>
    </submittedName>
</protein>
<sequence>MLLQDIWIPLIPAVLALIVTSSSILIYTGYQSSNTNSSEGRGQKETHALKRRIK</sequence>